<reference evidence="2 3" key="1">
    <citation type="submission" date="2019-02" db="EMBL/GenBank/DDBJ databases">
        <title>Deep-cultivation of Planctomycetes and their phenomic and genomic characterization uncovers novel biology.</title>
        <authorList>
            <person name="Wiegand S."/>
            <person name="Jogler M."/>
            <person name="Boedeker C."/>
            <person name="Pinto D."/>
            <person name="Vollmers J."/>
            <person name="Rivas-Marin E."/>
            <person name="Kohn T."/>
            <person name="Peeters S.H."/>
            <person name="Heuer A."/>
            <person name="Rast P."/>
            <person name="Oberbeckmann S."/>
            <person name="Bunk B."/>
            <person name="Jeske O."/>
            <person name="Meyerdierks A."/>
            <person name="Storesund J.E."/>
            <person name="Kallscheuer N."/>
            <person name="Luecker S."/>
            <person name="Lage O.M."/>
            <person name="Pohl T."/>
            <person name="Merkel B.J."/>
            <person name="Hornburger P."/>
            <person name="Mueller R.-W."/>
            <person name="Bruemmer F."/>
            <person name="Labrenz M."/>
            <person name="Spormann A.M."/>
            <person name="Op Den Camp H."/>
            <person name="Overmann J."/>
            <person name="Amann R."/>
            <person name="Jetten M.S.M."/>
            <person name="Mascher T."/>
            <person name="Medema M.H."/>
            <person name="Devos D.P."/>
            <person name="Kaster A.-K."/>
            <person name="Ovreas L."/>
            <person name="Rohde M."/>
            <person name="Galperin M.Y."/>
            <person name="Jogler C."/>
        </authorList>
    </citation>
    <scope>NUCLEOTIDE SEQUENCE [LARGE SCALE GENOMIC DNA]</scope>
    <source>
        <strain evidence="2 3">CA13</strain>
    </source>
</reference>
<dbReference type="EMBL" id="SJPJ01000001">
    <property type="protein sequence ID" value="TWT79705.1"/>
    <property type="molecule type" value="Genomic_DNA"/>
</dbReference>
<evidence type="ECO:0000313" key="2">
    <source>
        <dbReference type="EMBL" id="TWT79705.1"/>
    </source>
</evidence>
<evidence type="ECO:0000256" key="1">
    <source>
        <dbReference type="SAM" id="SignalP"/>
    </source>
</evidence>
<dbReference type="OrthoDB" id="289894at2"/>
<name>A0A5C5YXE3_9BACT</name>
<feature type="signal peptide" evidence="1">
    <location>
        <begin position="1"/>
        <end position="24"/>
    </location>
</feature>
<dbReference type="RefSeq" id="WP_146394862.1">
    <property type="nucleotide sequence ID" value="NZ_SJPJ01000001.1"/>
</dbReference>
<sequence precursor="true">MRSIAPFLLVAAFLLIAAATTCGAETPANTSGLPFLQIDTDYHVQFPDHIKAFTRISSSVDYGKTSSGQRIPVTTKVTHVVTVFTIRELGPSQWALLEHPSSLSDAATWNLQRTSAAKLNSQNIKKLQSTDDGKKRLEDLRRYAKNSVDTTQTWVNLAHAFAISPLPTEDTRPKISVNVTIGKRNSD</sequence>
<evidence type="ECO:0000313" key="3">
    <source>
        <dbReference type="Proteomes" id="UP000315010"/>
    </source>
</evidence>
<keyword evidence="1" id="KW-0732">Signal</keyword>
<proteinExistence type="predicted"/>
<accession>A0A5C5YXE3</accession>
<protein>
    <submittedName>
        <fullName evidence="2">Uncharacterized protein</fullName>
    </submittedName>
</protein>
<feature type="chain" id="PRO_5022964387" evidence="1">
    <location>
        <begin position="25"/>
        <end position="187"/>
    </location>
</feature>
<comment type="caution">
    <text evidence="2">The sequence shown here is derived from an EMBL/GenBank/DDBJ whole genome shotgun (WGS) entry which is preliminary data.</text>
</comment>
<dbReference type="Proteomes" id="UP000315010">
    <property type="component" value="Unassembled WGS sequence"/>
</dbReference>
<organism evidence="2 3">
    <name type="scientific">Novipirellula herctigrandis</name>
    <dbReference type="NCBI Taxonomy" id="2527986"/>
    <lineage>
        <taxon>Bacteria</taxon>
        <taxon>Pseudomonadati</taxon>
        <taxon>Planctomycetota</taxon>
        <taxon>Planctomycetia</taxon>
        <taxon>Pirellulales</taxon>
        <taxon>Pirellulaceae</taxon>
        <taxon>Novipirellula</taxon>
    </lineage>
</organism>
<dbReference type="AlphaFoldDB" id="A0A5C5YXE3"/>
<gene>
    <name evidence="2" type="ORF">CA13_11120</name>
</gene>
<keyword evidence="3" id="KW-1185">Reference proteome</keyword>